<accession>A0ABT8STE3</accession>
<dbReference type="InterPro" id="IPR005667">
    <property type="entry name" value="Sulph_transpt2"/>
</dbReference>
<feature type="transmembrane region" description="Helical" evidence="9">
    <location>
        <begin position="138"/>
        <end position="162"/>
    </location>
</feature>
<keyword evidence="3 9" id="KW-0813">Transport</keyword>
<feature type="transmembrane region" description="Helical" evidence="9">
    <location>
        <begin position="218"/>
        <end position="241"/>
    </location>
</feature>
<feature type="domain" description="ABC transmembrane type-1" evidence="10">
    <location>
        <begin position="66"/>
        <end position="269"/>
    </location>
</feature>
<reference evidence="11" key="2">
    <citation type="submission" date="2023-07" db="EMBL/GenBank/DDBJ databases">
        <authorList>
            <person name="Sun H."/>
        </authorList>
    </citation>
    <scope>NUCLEOTIDE SEQUENCE</scope>
    <source>
        <strain evidence="11">05753</strain>
    </source>
</reference>
<organism evidence="11 12">
    <name type="scientific">Rhizobium oryzicola</name>
    <dbReference type="NCBI Taxonomy" id="1232668"/>
    <lineage>
        <taxon>Bacteria</taxon>
        <taxon>Pseudomonadati</taxon>
        <taxon>Pseudomonadota</taxon>
        <taxon>Alphaproteobacteria</taxon>
        <taxon>Hyphomicrobiales</taxon>
        <taxon>Rhizobiaceae</taxon>
        <taxon>Rhizobium/Agrobacterium group</taxon>
        <taxon>Rhizobium</taxon>
    </lineage>
</organism>
<comment type="function">
    <text evidence="9">Part of the ABC transporter complex (TC 3.A.1.6.1) involved in sulfate/thiosulfate import.</text>
</comment>
<dbReference type="CDD" id="cd06261">
    <property type="entry name" value="TM_PBP2"/>
    <property type="match status" value="1"/>
</dbReference>
<feature type="transmembrane region" description="Helical" evidence="9">
    <location>
        <begin position="104"/>
        <end position="126"/>
    </location>
</feature>
<keyword evidence="6 9" id="KW-0764">Sulfate transport</keyword>
<evidence type="ECO:0000256" key="7">
    <source>
        <dbReference type="ARBA" id="ARBA00023136"/>
    </source>
</evidence>
<keyword evidence="7 9" id="KW-0472">Membrane</keyword>
<dbReference type="InterPro" id="IPR011865">
    <property type="entry name" value="CysT_permease"/>
</dbReference>
<name>A0ABT8STE3_9HYPH</name>
<dbReference type="InterPro" id="IPR035906">
    <property type="entry name" value="MetI-like_sf"/>
</dbReference>
<keyword evidence="5 9" id="KW-1133">Transmembrane helix</keyword>
<dbReference type="PROSITE" id="PS50928">
    <property type="entry name" value="ABC_TM1"/>
    <property type="match status" value="1"/>
</dbReference>
<keyword evidence="4 9" id="KW-0812">Transmembrane</keyword>
<evidence type="ECO:0000259" key="10">
    <source>
        <dbReference type="PROSITE" id="PS50928"/>
    </source>
</evidence>
<feature type="transmembrane region" description="Helical" evidence="9">
    <location>
        <begin position="20"/>
        <end position="43"/>
    </location>
</feature>
<dbReference type="Proteomes" id="UP001169006">
    <property type="component" value="Unassembled WGS sequence"/>
</dbReference>
<evidence type="ECO:0000256" key="2">
    <source>
        <dbReference type="ARBA" id="ARBA00011779"/>
    </source>
</evidence>
<feature type="transmembrane region" description="Helical" evidence="9">
    <location>
        <begin position="64"/>
        <end position="92"/>
    </location>
</feature>
<dbReference type="EMBL" id="JAUKWQ010000001">
    <property type="protein sequence ID" value="MDO1581374.1"/>
    <property type="molecule type" value="Genomic_DNA"/>
</dbReference>
<dbReference type="SUPFAM" id="SSF161098">
    <property type="entry name" value="MetI-like"/>
    <property type="match status" value="1"/>
</dbReference>
<comment type="similarity">
    <text evidence="9">Belongs to the binding-protein-dependent transport system permease family. CysTW subfamily.</text>
</comment>
<evidence type="ECO:0000256" key="6">
    <source>
        <dbReference type="ARBA" id="ARBA00023032"/>
    </source>
</evidence>
<dbReference type="PANTHER" id="PTHR30406:SF8">
    <property type="entry name" value="SULFATE TRANSPORT SYSTEM PERMEASE PROTEIN CYST"/>
    <property type="match status" value="1"/>
</dbReference>
<reference evidence="11" key="1">
    <citation type="journal article" date="2015" name="Int. J. Syst. Evol. Microbiol.">
        <title>Rhizobium oryzicola sp. nov., potential plant-growth-promoting endophytic bacteria isolated from rice roots.</title>
        <authorList>
            <person name="Zhang X.X."/>
            <person name="Gao J.S."/>
            <person name="Cao Y.H."/>
            <person name="Sheirdil R.A."/>
            <person name="Wang X.C."/>
            <person name="Zhang L."/>
        </authorList>
    </citation>
    <scope>NUCLEOTIDE SEQUENCE</scope>
    <source>
        <strain evidence="11">05753</strain>
    </source>
</reference>
<feature type="transmembrane region" description="Helical" evidence="9">
    <location>
        <begin position="191"/>
        <end position="211"/>
    </location>
</feature>
<comment type="caution">
    <text evidence="11">The sequence shown here is derived from an EMBL/GenBank/DDBJ whole genome shotgun (WGS) entry which is preliminary data.</text>
</comment>
<dbReference type="NCBIfam" id="TIGR02139">
    <property type="entry name" value="permease_CysT"/>
    <property type="match status" value="1"/>
</dbReference>
<dbReference type="PANTHER" id="PTHR30406">
    <property type="entry name" value="SULFATE TRANSPORT SYSTEM PERMEASE PROTEIN"/>
    <property type="match status" value="1"/>
</dbReference>
<evidence type="ECO:0000256" key="8">
    <source>
        <dbReference type="ARBA" id="ARBA00025323"/>
    </source>
</evidence>
<feature type="transmembrane region" description="Helical" evidence="9">
    <location>
        <begin position="247"/>
        <end position="269"/>
    </location>
</feature>
<dbReference type="InterPro" id="IPR000515">
    <property type="entry name" value="MetI-like"/>
</dbReference>
<sequence length="283" mass="30663">MTTGSLMKNWRQPSVLPGFGLTLGYTLLYLTLIILVPLAALVWRSTGIGWGPFWALAFDQRTLLALRVSFGAALIAAAINVIFGVVVAWVLVRYQFPGRRLLDAIIDLPFALPTAVAGISLAALYAPKGWVGQIFAPLGIKIAFTPLGIVIALIFVGLPFVVRTVQPVMAELDRELEEAAATLGANRLQTLSMVVLPTLVPAILTGFALAFARAVGEYGSVIFIAGNVPYVSEIAPLLIVIRLEEFNYAGATSIACIMLIISFVMLLVINMLQMWSRRRYSNV</sequence>
<evidence type="ECO:0000256" key="9">
    <source>
        <dbReference type="RuleBase" id="RU366001"/>
    </source>
</evidence>
<dbReference type="Pfam" id="PF00528">
    <property type="entry name" value="BPD_transp_1"/>
    <property type="match status" value="1"/>
</dbReference>
<comment type="subcellular location">
    <subcellularLocation>
        <location evidence="1">Cell membrane</location>
        <topology evidence="1">Multi-pass membrane protein</topology>
    </subcellularLocation>
</comment>
<evidence type="ECO:0000256" key="5">
    <source>
        <dbReference type="ARBA" id="ARBA00022989"/>
    </source>
</evidence>
<protein>
    <recommendedName>
        <fullName evidence="9">Sulfate transport system permease protein CysT</fullName>
    </recommendedName>
</protein>
<evidence type="ECO:0000313" key="11">
    <source>
        <dbReference type="EMBL" id="MDO1581374.1"/>
    </source>
</evidence>
<proteinExistence type="inferred from homology"/>
<dbReference type="RefSeq" id="WP_302075485.1">
    <property type="nucleotide sequence ID" value="NZ_JAUKWQ010000001.1"/>
</dbReference>
<dbReference type="Gene3D" id="1.10.3720.10">
    <property type="entry name" value="MetI-like"/>
    <property type="match status" value="1"/>
</dbReference>
<evidence type="ECO:0000256" key="1">
    <source>
        <dbReference type="ARBA" id="ARBA00004651"/>
    </source>
</evidence>
<evidence type="ECO:0000256" key="4">
    <source>
        <dbReference type="ARBA" id="ARBA00022692"/>
    </source>
</evidence>
<dbReference type="NCBIfam" id="TIGR00969">
    <property type="entry name" value="3a0106s02"/>
    <property type="match status" value="1"/>
</dbReference>
<evidence type="ECO:0000313" key="12">
    <source>
        <dbReference type="Proteomes" id="UP001169006"/>
    </source>
</evidence>
<keyword evidence="12" id="KW-1185">Reference proteome</keyword>
<gene>
    <name evidence="11" type="primary">cysT</name>
    <name evidence="11" type="ORF">Q2T52_04625</name>
</gene>
<comment type="function">
    <text evidence="8">Part of the ABC transporter complex CysAWTP (TC 3.A.1.6.1) involved in sulfate/thiosulfate import. Probably responsible for the translocation of the substrate across the membrane.</text>
</comment>
<evidence type="ECO:0000256" key="3">
    <source>
        <dbReference type="ARBA" id="ARBA00022448"/>
    </source>
</evidence>
<comment type="subunit">
    <text evidence="2">The complex is composed of two ATP-binding proteins (CysA), two transmembrane proteins (CysT and CysW) and a solute-binding protein (CysP).</text>
</comment>